<comment type="similarity">
    <text evidence="1">Belongs to the ABC transporter superfamily.</text>
</comment>
<dbReference type="NCBIfam" id="TIGR01727">
    <property type="entry name" value="oligo_HPY"/>
    <property type="match status" value="1"/>
</dbReference>
<dbReference type="Pfam" id="PF08352">
    <property type="entry name" value="oligo_HPY"/>
    <property type="match status" value="1"/>
</dbReference>
<dbReference type="GO" id="GO:0005524">
    <property type="term" value="F:ATP binding"/>
    <property type="evidence" value="ECO:0007669"/>
    <property type="project" value="UniProtKB-KW"/>
</dbReference>
<dbReference type="Pfam" id="PF00005">
    <property type="entry name" value="ABC_tran"/>
    <property type="match status" value="1"/>
</dbReference>
<dbReference type="InterPro" id="IPR027417">
    <property type="entry name" value="P-loop_NTPase"/>
</dbReference>
<protein>
    <recommendedName>
        <fullName evidence="6">ABC transporter domain-containing protein</fullName>
    </recommendedName>
</protein>
<reference evidence="7" key="2">
    <citation type="submission" date="2020-09" db="EMBL/GenBank/DDBJ databases">
        <authorList>
            <person name="Sun Q."/>
            <person name="Ohkuma M."/>
        </authorList>
    </citation>
    <scope>NUCLEOTIDE SEQUENCE</scope>
    <source>
        <strain evidence="7">JCM 4784</strain>
    </source>
</reference>
<evidence type="ECO:0000313" key="8">
    <source>
        <dbReference type="Proteomes" id="UP000608024"/>
    </source>
</evidence>
<keyword evidence="4" id="KW-0067">ATP-binding</keyword>
<evidence type="ECO:0000256" key="3">
    <source>
        <dbReference type="ARBA" id="ARBA00022741"/>
    </source>
</evidence>
<sequence>MTAAEATAPTTTPPTALVTLHDAHVVHKARTGGVFSRDRVYALTGAGLTIAPGETVGVVGESGCGKSTLAKVLVGIQRPTAGTVAYRGRDLWRMKPPERRTTIGGNTAMIFQDPSTALNRRLPVRRILRDPLDVHRRGTPREREERVRELMGLVGLPTALADGLPGQLSGGQRQRVAIARALALEPELVVADEPTSALDVSVRAQILNLLLDLKERLGLALVFVSHDIQTVRRMSDRVITMYLGRIVEEAPAAHILDQARHPYTRALFSATPGLLDPIDPIPLVGPVPSATHPPSGCPFRTRCWKADAVCAADMPDPAEAGAAHRFRCHHPVRAGETTGELVAQSAQSSSPPPQPSAPPPQSAAPASPSPSPGQSSPPPSQSAAPAPPPPPSPPSSLPSEHHPAPPTGPTPPAQP</sequence>
<keyword evidence="2" id="KW-0813">Transport</keyword>
<dbReference type="EMBL" id="BNBT01000258">
    <property type="protein sequence ID" value="GHE99991.1"/>
    <property type="molecule type" value="Genomic_DNA"/>
</dbReference>
<dbReference type="PROSITE" id="PS00211">
    <property type="entry name" value="ABC_TRANSPORTER_1"/>
    <property type="match status" value="1"/>
</dbReference>
<dbReference type="InterPro" id="IPR003593">
    <property type="entry name" value="AAA+_ATPase"/>
</dbReference>
<evidence type="ECO:0000256" key="1">
    <source>
        <dbReference type="ARBA" id="ARBA00005417"/>
    </source>
</evidence>
<comment type="caution">
    <text evidence="7">The sequence shown here is derived from an EMBL/GenBank/DDBJ whole genome shotgun (WGS) entry which is preliminary data.</text>
</comment>
<evidence type="ECO:0000256" key="4">
    <source>
        <dbReference type="ARBA" id="ARBA00022840"/>
    </source>
</evidence>
<dbReference type="GO" id="GO:0015833">
    <property type="term" value="P:peptide transport"/>
    <property type="evidence" value="ECO:0007669"/>
    <property type="project" value="InterPro"/>
</dbReference>
<accession>A0A919AD87</accession>
<dbReference type="InterPro" id="IPR050319">
    <property type="entry name" value="ABC_transp_ATP-bind"/>
</dbReference>
<evidence type="ECO:0000256" key="5">
    <source>
        <dbReference type="SAM" id="MobiDB-lite"/>
    </source>
</evidence>
<dbReference type="GO" id="GO:0016887">
    <property type="term" value="F:ATP hydrolysis activity"/>
    <property type="evidence" value="ECO:0007669"/>
    <property type="project" value="InterPro"/>
</dbReference>
<dbReference type="InterPro" id="IPR003439">
    <property type="entry name" value="ABC_transporter-like_ATP-bd"/>
</dbReference>
<dbReference type="GO" id="GO:0055085">
    <property type="term" value="P:transmembrane transport"/>
    <property type="evidence" value="ECO:0007669"/>
    <property type="project" value="UniProtKB-ARBA"/>
</dbReference>
<name>A0A919AD87_9ACTN</name>
<gene>
    <name evidence="7" type="ORF">GCM10018785_74210</name>
</gene>
<feature type="compositionally biased region" description="Pro residues" evidence="5">
    <location>
        <begin position="350"/>
        <end position="396"/>
    </location>
</feature>
<dbReference type="PANTHER" id="PTHR43776:SF7">
    <property type="entry name" value="D,D-DIPEPTIDE TRANSPORT ATP-BINDING PROTEIN DDPF-RELATED"/>
    <property type="match status" value="1"/>
</dbReference>
<feature type="compositionally biased region" description="Pro residues" evidence="5">
    <location>
        <begin position="404"/>
        <end position="415"/>
    </location>
</feature>
<dbReference type="PROSITE" id="PS50893">
    <property type="entry name" value="ABC_TRANSPORTER_2"/>
    <property type="match status" value="1"/>
</dbReference>
<dbReference type="CDD" id="cd03257">
    <property type="entry name" value="ABC_NikE_OppD_transporters"/>
    <property type="match status" value="1"/>
</dbReference>
<evidence type="ECO:0000256" key="2">
    <source>
        <dbReference type="ARBA" id="ARBA00022448"/>
    </source>
</evidence>
<dbReference type="PANTHER" id="PTHR43776">
    <property type="entry name" value="TRANSPORT ATP-BINDING PROTEIN"/>
    <property type="match status" value="1"/>
</dbReference>
<dbReference type="SUPFAM" id="SSF52540">
    <property type="entry name" value="P-loop containing nucleoside triphosphate hydrolases"/>
    <property type="match status" value="1"/>
</dbReference>
<reference evidence="7" key="1">
    <citation type="journal article" date="2014" name="Int. J. Syst. Evol. Microbiol.">
        <title>Complete genome sequence of Corynebacterium casei LMG S-19264T (=DSM 44701T), isolated from a smear-ripened cheese.</title>
        <authorList>
            <consortium name="US DOE Joint Genome Institute (JGI-PGF)"/>
            <person name="Walter F."/>
            <person name="Albersmeier A."/>
            <person name="Kalinowski J."/>
            <person name="Ruckert C."/>
        </authorList>
    </citation>
    <scope>NUCLEOTIDE SEQUENCE</scope>
    <source>
        <strain evidence="7">JCM 4784</strain>
    </source>
</reference>
<dbReference type="SMART" id="SM00382">
    <property type="entry name" value="AAA"/>
    <property type="match status" value="1"/>
</dbReference>
<dbReference type="Proteomes" id="UP000608024">
    <property type="component" value="Unassembled WGS sequence"/>
</dbReference>
<dbReference type="InterPro" id="IPR017871">
    <property type="entry name" value="ABC_transporter-like_CS"/>
</dbReference>
<dbReference type="Gene3D" id="3.40.50.300">
    <property type="entry name" value="P-loop containing nucleotide triphosphate hydrolases"/>
    <property type="match status" value="1"/>
</dbReference>
<keyword evidence="8" id="KW-1185">Reference proteome</keyword>
<evidence type="ECO:0000259" key="6">
    <source>
        <dbReference type="PROSITE" id="PS50893"/>
    </source>
</evidence>
<feature type="region of interest" description="Disordered" evidence="5">
    <location>
        <begin position="337"/>
        <end position="415"/>
    </location>
</feature>
<keyword evidence="3" id="KW-0547">Nucleotide-binding</keyword>
<feature type="domain" description="ABC transporter" evidence="6">
    <location>
        <begin position="20"/>
        <end position="268"/>
    </location>
</feature>
<proteinExistence type="inferred from homology"/>
<organism evidence="7 8">
    <name type="scientific">Streptomyces longispororuber</name>
    <dbReference type="NCBI Taxonomy" id="68230"/>
    <lineage>
        <taxon>Bacteria</taxon>
        <taxon>Bacillati</taxon>
        <taxon>Actinomycetota</taxon>
        <taxon>Actinomycetes</taxon>
        <taxon>Kitasatosporales</taxon>
        <taxon>Streptomycetaceae</taxon>
        <taxon>Streptomyces</taxon>
    </lineage>
</organism>
<dbReference type="InterPro" id="IPR013563">
    <property type="entry name" value="Oligopep_ABC_C"/>
</dbReference>
<dbReference type="AlphaFoldDB" id="A0A919AD87"/>
<evidence type="ECO:0000313" key="7">
    <source>
        <dbReference type="EMBL" id="GHE99991.1"/>
    </source>
</evidence>